<evidence type="ECO:0000313" key="14">
    <source>
        <dbReference type="Proteomes" id="UP000014760"/>
    </source>
</evidence>
<evidence type="ECO:0000256" key="9">
    <source>
        <dbReference type="RuleBase" id="RU000688"/>
    </source>
</evidence>
<dbReference type="OrthoDB" id="6376512at2759"/>
<dbReference type="PROSITE" id="PS00237">
    <property type="entry name" value="G_PROTEIN_RECEP_F1_1"/>
    <property type="match status" value="1"/>
</dbReference>
<dbReference type="Pfam" id="PF00001">
    <property type="entry name" value="7tm_1"/>
    <property type="match status" value="1"/>
</dbReference>
<evidence type="ECO:0000256" key="10">
    <source>
        <dbReference type="SAM" id="Phobius"/>
    </source>
</evidence>
<keyword evidence="2" id="KW-1003">Cell membrane</keyword>
<reference evidence="13" key="3">
    <citation type="submission" date="2015-06" db="UniProtKB">
        <authorList>
            <consortium name="EnsemblMetazoa"/>
        </authorList>
    </citation>
    <scope>IDENTIFICATION</scope>
</reference>
<dbReference type="STRING" id="283909.R7U687"/>
<sequence length="146" mass="16113">MTSNEIEVNAGLFAILSFIGVLIIVSNMFVIIVITRNETLRDITGCFMASMSVADIGVGLSMLLPLIHVIFSVYLHPHTCQAMGFVNSVAWAVSVFSLSLLSFDRCVHITYPYQYAKLASQRTLSFGIPAVWLFSILIWSFPLGGF</sequence>
<evidence type="ECO:0000256" key="7">
    <source>
        <dbReference type="ARBA" id="ARBA00023170"/>
    </source>
</evidence>
<evidence type="ECO:0000256" key="4">
    <source>
        <dbReference type="ARBA" id="ARBA00022989"/>
    </source>
</evidence>
<dbReference type="AlphaFoldDB" id="R7U687"/>
<evidence type="ECO:0000256" key="1">
    <source>
        <dbReference type="ARBA" id="ARBA00004651"/>
    </source>
</evidence>
<protein>
    <recommendedName>
        <fullName evidence="11">G-protein coupled receptors family 1 profile domain-containing protein</fullName>
    </recommendedName>
</protein>
<feature type="domain" description="G-protein coupled receptors family 1 profile" evidence="11">
    <location>
        <begin position="26"/>
        <end position="146"/>
    </location>
</feature>
<evidence type="ECO:0000256" key="3">
    <source>
        <dbReference type="ARBA" id="ARBA00022692"/>
    </source>
</evidence>
<comment type="similarity">
    <text evidence="9">Belongs to the G-protein coupled receptor 1 family.</text>
</comment>
<dbReference type="EMBL" id="AMQN01001719">
    <property type="status" value="NOT_ANNOTATED_CDS"/>
    <property type="molecule type" value="Genomic_DNA"/>
</dbReference>
<dbReference type="SUPFAM" id="SSF81321">
    <property type="entry name" value="Family A G protein-coupled receptor-like"/>
    <property type="match status" value="1"/>
</dbReference>
<dbReference type="Proteomes" id="UP000014760">
    <property type="component" value="Unassembled WGS sequence"/>
</dbReference>
<proteinExistence type="inferred from homology"/>
<feature type="transmembrane region" description="Helical" evidence="10">
    <location>
        <begin position="12"/>
        <end position="34"/>
    </location>
</feature>
<reference evidence="14" key="1">
    <citation type="submission" date="2012-12" db="EMBL/GenBank/DDBJ databases">
        <authorList>
            <person name="Hellsten U."/>
            <person name="Grimwood J."/>
            <person name="Chapman J.A."/>
            <person name="Shapiro H."/>
            <person name="Aerts A."/>
            <person name="Otillar R.P."/>
            <person name="Terry A.Y."/>
            <person name="Boore J.L."/>
            <person name="Simakov O."/>
            <person name="Marletaz F."/>
            <person name="Cho S.-J."/>
            <person name="Edsinger-Gonzales E."/>
            <person name="Havlak P."/>
            <person name="Kuo D.-H."/>
            <person name="Larsson T."/>
            <person name="Lv J."/>
            <person name="Arendt D."/>
            <person name="Savage R."/>
            <person name="Osoegawa K."/>
            <person name="de Jong P."/>
            <person name="Lindberg D.R."/>
            <person name="Seaver E.C."/>
            <person name="Weisblat D.A."/>
            <person name="Putnam N.H."/>
            <person name="Grigoriev I.V."/>
            <person name="Rokhsar D.S."/>
        </authorList>
    </citation>
    <scope>NUCLEOTIDE SEQUENCE</scope>
    <source>
        <strain evidence="14">I ESC-2004</strain>
    </source>
</reference>
<dbReference type="EnsemblMetazoa" id="CapteT111441">
    <property type="protein sequence ID" value="CapteP111441"/>
    <property type="gene ID" value="CapteG111441"/>
</dbReference>
<dbReference type="InterPro" id="IPR000276">
    <property type="entry name" value="GPCR_Rhodpsn"/>
</dbReference>
<keyword evidence="6 10" id="KW-0472">Membrane</keyword>
<accession>R7U687</accession>
<dbReference type="GO" id="GO:0005886">
    <property type="term" value="C:plasma membrane"/>
    <property type="evidence" value="ECO:0007669"/>
    <property type="project" value="UniProtKB-SubCell"/>
</dbReference>
<dbReference type="PROSITE" id="PS50262">
    <property type="entry name" value="G_PROTEIN_RECEP_F1_2"/>
    <property type="match status" value="1"/>
</dbReference>
<dbReference type="InterPro" id="IPR017452">
    <property type="entry name" value="GPCR_Rhodpsn_7TM"/>
</dbReference>
<evidence type="ECO:0000256" key="6">
    <source>
        <dbReference type="ARBA" id="ARBA00023136"/>
    </source>
</evidence>
<keyword evidence="7 9" id="KW-0675">Receptor</keyword>
<evidence type="ECO:0000256" key="5">
    <source>
        <dbReference type="ARBA" id="ARBA00023040"/>
    </source>
</evidence>
<feature type="transmembrane region" description="Helical" evidence="10">
    <location>
        <begin position="46"/>
        <end position="71"/>
    </location>
</feature>
<keyword evidence="3 9" id="KW-0812">Transmembrane</keyword>
<dbReference type="PANTHER" id="PTHR24249:SF424">
    <property type="entry name" value="G-PROTEIN COUPLED RECEPTORS FAMILY 1 PROFILE DOMAIN-CONTAINING PROTEIN"/>
    <property type="match status" value="1"/>
</dbReference>
<evidence type="ECO:0000256" key="2">
    <source>
        <dbReference type="ARBA" id="ARBA00022475"/>
    </source>
</evidence>
<feature type="transmembrane region" description="Helical" evidence="10">
    <location>
        <begin position="124"/>
        <end position="141"/>
    </location>
</feature>
<evidence type="ECO:0000259" key="11">
    <source>
        <dbReference type="PROSITE" id="PS50262"/>
    </source>
</evidence>
<comment type="subcellular location">
    <subcellularLocation>
        <location evidence="1">Cell membrane</location>
        <topology evidence="1">Multi-pass membrane protein</topology>
    </subcellularLocation>
</comment>
<evidence type="ECO:0000313" key="13">
    <source>
        <dbReference type="EnsemblMetazoa" id="CapteP111441"/>
    </source>
</evidence>
<organism evidence="12">
    <name type="scientific">Capitella teleta</name>
    <name type="common">Polychaete worm</name>
    <dbReference type="NCBI Taxonomy" id="283909"/>
    <lineage>
        <taxon>Eukaryota</taxon>
        <taxon>Metazoa</taxon>
        <taxon>Spiralia</taxon>
        <taxon>Lophotrochozoa</taxon>
        <taxon>Annelida</taxon>
        <taxon>Polychaeta</taxon>
        <taxon>Sedentaria</taxon>
        <taxon>Scolecida</taxon>
        <taxon>Capitellidae</taxon>
        <taxon>Capitella</taxon>
    </lineage>
</organism>
<dbReference type="GO" id="GO:0004930">
    <property type="term" value="F:G protein-coupled receptor activity"/>
    <property type="evidence" value="ECO:0007669"/>
    <property type="project" value="UniProtKB-KW"/>
</dbReference>
<keyword evidence="5 9" id="KW-0297">G-protein coupled receptor</keyword>
<keyword evidence="4 10" id="KW-1133">Transmembrane helix</keyword>
<dbReference type="EMBL" id="KB305005">
    <property type="protein sequence ID" value="ELU01474.1"/>
    <property type="molecule type" value="Genomic_DNA"/>
</dbReference>
<dbReference type="InterPro" id="IPR050569">
    <property type="entry name" value="TAAR"/>
</dbReference>
<dbReference type="CDD" id="cd00637">
    <property type="entry name" value="7tm_classA_rhodopsin-like"/>
    <property type="match status" value="1"/>
</dbReference>
<dbReference type="PRINTS" id="PR00237">
    <property type="entry name" value="GPCRRHODOPSN"/>
</dbReference>
<gene>
    <name evidence="12" type="ORF">CAPTEDRAFT_111441</name>
</gene>
<feature type="transmembrane region" description="Helical" evidence="10">
    <location>
        <begin position="83"/>
        <end position="103"/>
    </location>
</feature>
<dbReference type="HOGENOM" id="CLU_1782061_0_0_1"/>
<evidence type="ECO:0000313" key="12">
    <source>
        <dbReference type="EMBL" id="ELU01474.1"/>
    </source>
</evidence>
<reference evidence="12 14" key="2">
    <citation type="journal article" date="2013" name="Nature">
        <title>Insights into bilaterian evolution from three spiralian genomes.</title>
        <authorList>
            <person name="Simakov O."/>
            <person name="Marletaz F."/>
            <person name="Cho S.J."/>
            <person name="Edsinger-Gonzales E."/>
            <person name="Havlak P."/>
            <person name="Hellsten U."/>
            <person name="Kuo D.H."/>
            <person name="Larsson T."/>
            <person name="Lv J."/>
            <person name="Arendt D."/>
            <person name="Savage R."/>
            <person name="Osoegawa K."/>
            <person name="de Jong P."/>
            <person name="Grimwood J."/>
            <person name="Chapman J.A."/>
            <person name="Shapiro H."/>
            <person name="Aerts A."/>
            <person name="Otillar R.P."/>
            <person name="Terry A.Y."/>
            <person name="Boore J.L."/>
            <person name="Grigoriev I.V."/>
            <person name="Lindberg D.R."/>
            <person name="Seaver E.C."/>
            <person name="Weisblat D.A."/>
            <person name="Putnam N.H."/>
            <person name="Rokhsar D.S."/>
        </authorList>
    </citation>
    <scope>NUCLEOTIDE SEQUENCE</scope>
    <source>
        <strain evidence="12 14">I ESC-2004</strain>
    </source>
</reference>
<dbReference type="PANTHER" id="PTHR24249">
    <property type="entry name" value="HISTAMINE RECEPTOR-RELATED G-PROTEIN COUPLED RECEPTOR"/>
    <property type="match status" value="1"/>
</dbReference>
<dbReference type="Gene3D" id="1.20.1070.10">
    <property type="entry name" value="Rhodopsin 7-helix transmembrane proteins"/>
    <property type="match status" value="1"/>
</dbReference>
<feature type="non-terminal residue" evidence="12">
    <location>
        <position position="146"/>
    </location>
</feature>
<keyword evidence="14" id="KW-1185">Reference proteome</keyword>
<dbReference type="OMA" id="EIHIDIF"/>
<keyword evidence="8 9" id="KW-0807">Transducer</keyword>
<name>R7U687_CAPTE</name>
<evidence type="ECO:0000256" key="8">
    <source>
        <dbReference type="ARBA" id="ARBA00023224"/>
    </source>
</evidence>